<feature type="transmembrane region" description="Helical" evidence="1">
    <location>
        <begin position="60"/>
        <end position="77"/>
    </location>
</feature>
<keyword evidence="1" id="KW-0812">Transmembrane</keyword>
<keyword evidence="1" id="KW-1133">Transmembrane helix</keyword>
<reference evidence="2 3" key="1">
    <citation type="journal article" date="2021" name="ACS Chem. Biol.">
        <title>Genomic-Led Discovery of a Novel Glycopeptide Antibiotic by Nonomuraea coxensis DSM 45129.</title>
        <authorList>
            <person name="Yushchuk O."/>
            <person name="Vior N.M."/>
            <person name="Andreo-Vidal A."/>
            <person name="Berini F."/>
            <person name="Ruckert C."/>
            <person name="Busche T."/>
            <person name="Binda E."/>
            <person name="Kalinowski J."/>
            <person name="Truman A.W."/>
            <person name="Marinelli F."/>
        </authorList>
    </citation>
    <scope>NUCLEOTIDE SEQUENCE [LARGE SCALE GENOMIC DNA]</scope>
    <source>
        <strain evidence="2 3">DSM 45129</strain>
    </source>
</reference>
<protein>
    <submittedName>
        <fullName evidence="2">Uncharacterized protein</fullName>
    </submittedName>
</protein>
<proteinExistence type="predicted"/>
<evidence type="ECO:0000313" key="2">
    <source>
        <dbReference type="EMBL" id="QYC40554.1"/>
    </source>
</evidence>
<sequence>MRARRPAGEPCPVRTMLTVPGWLLLLQGAAGLGNSLLGLWPWTERLLVVNHLGFLRGHEVFAAIVIGVLGFVLLAVADTVSRTRDEKEGG</sequence>
<dbReference type="EMBL" id="CP068985">
    <property type="protein sequence ID" value="QYC40554.1"/>
    <property type="molecule type" value="Genomic_DNA"/>
</dbReference>
<dbReference type="Proteomes" id="UP000824681">
    <property type="component" value="Chromosome"/>
</dbReference>
<keyword evidence="3" id="KW-1185">Reference proteome</keyword>
<feature type="transmembrane region" description="Helical" evidence="1">
    <location>
        <begin position="21"/>
        <end position="40"/>
    </location>
</feature>
<name>A0ABX8U083_9ACTN</name>
<evidence type="ECO:0000256" key="1">
    <source>
        <dbReference type="SAM" id="Phobius"/>
    </source>
</evidence>
<accession>A0ABX8U083</accession>
<keyword evidence="1" id="KW-0472">Membrane</keyword>
<gene>
    <name evidence="2" type="ORF">Nocox_14695</name>
</gene>
<evidence type="ECO:0000313" key="3">
    <source>
        <dbReference type="Proteomes" id="UP000824681"/>
    </source>
</evidence>
<organism evidence="2 3">
    <name type="scientific">Nonomuraea coxensis DSM 45129</name>
    <dbReference type="NCBI Taxonomy" id="1122611"/>
    <lineage>
        <taxon>Bacteria</taxon>
        <taxon>Bacillati</taxon>
        <taxon>Actinomycetota</taxon>
        <taxon>Actinomycetes</taxon>
        <taxon>Streptosporangiales</taxon>
        <taxon>Streptosporangiaceae</taxon>
        <taxon>Nonomuraea</taxon>
    </lineage>
</organism>